<proteinExistence type="predicted"/>
<gene>
    <name evidence="1" type="ORF">WH47_10362</name>
</gene>
<evidence type="ECO:0000313" key="1">
    <source>
        <dbReference type="EMBL" id="KOC67587.1"/>
    </source>
</evidence>
<dbReference type="EMBL" id="KQ414621">
    <property type="protein sequence ID" value="KOC67587.1"/>
    <property type="molecule type" value="Genomic_DNA"/>
</dbReference>
<protein>
    <submittedName>
        <fullName evidence="1">Uncharacterized protein</fullName>
    </submittedName>
</protein>
<evidence type="ECO:0000313" key="2">
    <source>
        <dbReference type="Proteomes" id="UP000053825"/>
    </source>
</evidence>
<reference evidence="1 2" key="1">
    <citation type="submission" date="2015-07" db="EMBL/GenBank/DDBJ databases">
        <title>The genome of Habropoda laboriosa.</title>
        <authorList>
            <person name="Pan H."/>
            <person name="Kapheim K."/>
        </authorList>
    </citation>
    <scope>NUCLEOTIDE SEQUENCE [LARGE SCALE GENOMIC DNA]</scope>
    <source>
        <strain evidence="1">0110345459</strain>
    </source>
</reference>
<dbReference type="Proteomes" id="UP000053825">
    <property type="component" value="Unassembled WGS sequence"/>
</dbReference>
<accession>A0A0L7R9P2</accession>
<keyword evidence="2" id="KW-1185">Reference proteome</keyword>
<organism evidence="1 2">
    <name type="scientific">Habropoda laboriosa</name>
    <dbReference type="NCBI Taxonomy" id="597456"/>
    <lineage>
        <taxon>Eukaryota</taxon>
        <taxon>Metazoa</taxon>
        <taxon>Ecdysozoa</taxon>
        <taxon>Arthropoda</taxon>
        <taxon>Hexapoda</taxon>
        <taxon>Insecta</taxon>
        <taxon>Pterygota</taxon>
        <taxon>Neoptera</taxon>
        <taxon>Endopterygota</taxon>
        <taxon>Hymenoptera</taxon>
        <taxon>Apocrita</taxon>
        <taxon>Aculeata</taxon>
        <taxon>Apoidea</taxon>
        <taxon>Anthophila</taxon>
        <taxon>Apidae</taxon>
        <taxon>Habropoda</taxon>
    </lineage>
</organism>
<dbReference type="AlphaFoldDB" id="A0A0L7R9P2"/>
<name>A0A0L7R9P2_9HYME</name>
<sequence length="55" mass="6441">MFCIVFALSRETKDFGDTDKSLVFREISQRNGGFTFDKERMVYKGMYVFDAICVK</sequence>